<evidence type="ECO:0000256" key="3">
    <source>
        <dbReference type="ARBA" id="ARBA00023186"/>
    </source>
</evidence>
<dbReference type="GO" id="GO:0034057">
    <property type="term" value="F:RNA strand-exchange activity"/>
    <property type="evidence" value="ECO:0007669"/>
    <property type="project" value="UniProtKB-UniRule"/>
</dbReference>
<dbReference type="InterPro" id="IPR023529">
    <property type="entry name" value="ProQ"/>
</dbReference>
<dbReference type="InterPro" id="IPR036442">
    <property type="entry name" value="ProQ/FinO_sf"/>
</dbReference>
<comment type="similarity">
    <text evidence="4">Belongs to the ProQ family.</text>
</comment>
<name>A0A486XJL8_9GAMM</name>
<evidence type="ECO:0000313" key="7">
    <source>
        <dbReference type="EMBL" id="VHO01896.1"/>
    </source>
</evidence>
<proteinExistence type="inferred from homology"/>
<dbReference type="InterPro" id="IPR016103">
    <property type="entry name" value="ProQ/FinO"/>
</dbReference>
<comment type="function">
    <text evidence="4">RNA chaperone with significant RNA binding, RNA strand exchange and RNA duplexing activities.</text>
</comment>
<evidence type="ECO:0000256" key="5">
    <source>
        <dbReference type="SAM" id="MobiDB-lite"/>
    </source>
</evidence>
<dbReference type="GO" id="GO:0010608">
    <property type="term" value="P:post-transcriptional regulation of gene expression"/>
    <property type="evidence" value="ECO:0007669"/>
    <property type="project" value="InterPro"/>
</dbReference>
<dbReference type="GO" id="GO:0033592">
    <property type="term" value="F:RNA strand annealing activity"/>
    <property type="evidence" value="ECO:0007669"/>
    <property type="project" value="UniProtKB-UniRule"/>
</dbReference>
<protein>
    <recommendedName>
        <fullName evidence="4">RNA chaperone ProQ</fullName>
    </recommendedName>
</protein>
<evidence type="ECO:0000256" key="2">
    <source>
        <dbReference type="ARBA" id="ARBA00022884"/>
    </source>
</evidence>
<dbReference type="Pfam" id="PF04352">
    <property type="entry name" value="ProQ"/>
    <property type="match status" value="1"/>
</dbReference>
<comment type="subcellular location">
    <subcellularLocation>
        <location evidence="4">Cytoplasm</location>
    </subcellularLocation>
</comment>
<evidence type="ECO:0000259" key="6">
    <source>
        <dbReference type="SMART" id="SM00945"/>
    </source>
</evidence>
<evidence type="ECO:0000256" key="1">
    <source>
        <dbReference type="ARBA" id="ARBA00022490"/>
    </source>
</evidence>
<dbReference type="NCBIfam" id="NF003434">
    <property type="entry name" value="PRK04950.1"/>
    <property type="match status" value="1"/>
</dbReference>
<dbReference type="GO" id="GO:0005829">
    <property type="term" value="C:cytosol"/>
    <property type="evidence" value="ECO:0007669"/>
    <property type="project" value="TreeGrafter"/>
</dbReference>
<keyword evidence="1 4" id="KW-0963">Cytoplasm</keyword>
<keyword evidence="3 4" id="KW-0143">Chaperone</keyword>
<feature type="domain" description="ProQ/FinO" evidence="6">
    <location>
        <begin position="9"/>
        <end position="123"/>
    </location>
</feature>
<organism evidence="7">
    <name type="scientific">Rheinheimera sp. BAL341</name>
    <dbReference type="NCBI Taxonomy" id="1708203"/>
    <lineage>
        <taxon>Bacteria</taxon>
        <taxon>Pseudomonadati</taxon>
        <taxon>Pseudomonadota</taxon>
        <taxon>Gammaproteobacteria</taxon>
        <taxon>Chromatiales</taxon>
        <taxon>Chromatiaceae</taxon>
        <taxon>Rheinheimera</taxon>
    </lineage>
</organism>
<dbReference type="AlphaFoldDB" id="A0A486XJL8"/>
<dbReference type="Gene3D" id="1.10.1710.10">
    <property type="entry name" value="ProQ/FinO domain"/>
    <property type="match status" value="1"/>
</dbReference>
<dbReference type="SMART" id="SM00945">
    <property type="entry name" value="ProQ"/>
    <property type="match status" value="1"/>
</dbReference>
<dbReference type="EMBL" id="CAAJGR010000052">
    <property type="protein sequence ID" value="VHO01896.1"/>
    <property type="molecule type" value="Genomic_DNA"/>
</dbReference>
<evidence type="ECO:0000256" key="4">
    <source>
        <dbReference type="HAMAP-Rule" id="MF_00749"/>
    </source>
</evidence>
<gene>
    <name evidence="4" type="primary">proQ</name>
    <name evidence="7" type="ORF">BAL341_465</name>
</gene>
<dbReference type="InterPro" id="IPR035236">
    <property type="entry name" value="ProQ_C"/>
</dbReference>
<dbReference type="SUPFAM" id="SSF48657">
    <property type="entry name" value="FinO-like"/>
    <property type="match status" value="1"/>
</dbReference>
<feature type="region of interest" description="Disordered" evidence="5">
    <location>
        <begin position="109"/>
        <end position="158"/>
    </location>
</feature>
<dbReference type="PANTHER" id="PTHR38106:SF1">
    <property type="entry name" value="RNA CHAPERONE PROQ"/>
    <property type="match status" value="1"/>
</dbReference>
<keyword evidence="2 4" id="KW-0694">RNA-binding</keyword>
<accession>A0A486XJL8</accession>
<reference evidence="7" key="1">
    <citation type="submission" date="2019-04" db="EMBL/GenBank/DDBJ databases">
        <authorList>
            <person name="Brambilla D."/>
        </authorList>
    </citation>
    <scope>NUCLEOTIDE SEQUENCE</scope>
    <source>
        <strain evidence="7">BAL1</strain>
    </source>
</reference>
<sequence length="233" mass="25257">MTTPTEQHNKAANVKEVLAYLVTQFPACFSLTGAAKPLKIGIFQDLAERLQDDAMVSKTQLRQALRVYTSSWRYLESTKEGAARIDLDGVAGDVIDASQADHADKVLQESKAKAAEKRKAKQAELQAKKPQQNETDKPAYKKTLNKRPQAGSKGTKVNQKPVVAASVTVATPKALPTLQSVPQSQLIVGAKVLIKLGQNPLPATVMEVHKDDVTVQLASGMVVKTRQDSLYLA</sequence>
<dbReference type="PANTHER" id="PTHR38106">
    <property type="entry name" value="RNA CHAPERONE PROQ"/>
    <property type="match status" value="1"/>
</dbReference>
<dbReference type="HAMAP" id="MF_00749">
    <property type="entry name" value="ProQ"/>
    <property type="match status" value="1"/>
</dbReference>
<feature type="compositionally biased region" description="Low complexity" evidence="5">
    <location>
        <begin position="123"/>
        <end position="132"/>
    </location>
</feature>
<dbReference type="Pfam" id="PF17516">
    <property type="entry name" value="ProQ_C"/>
    <property type="match status" value="1"/>
</dbReference>